<dbReference type="InterPro" id="IPR023883">
    <property type="entry name" value="CHP03980_redox-disulphide"/>
</dbReference>
<feature type="modified residue" description="Cysteine persulfide" evidence="9">
    <location>
        <position position="473"/>
    </location>
</feature>
<keyword evidence="4 9" id="KW-0479">Metal-binding</keyword>
<keyword evidence="6 9" id="KW-0408">Iron</keyword>
<organism evidence="11 12">
    <name type="scientific">Clostridium aciditolerans</name>
    <dbReference type="NCBI Taxonomy" id="339861"/>
    <lineage>
        <taxon>Bacteria</taxon>
        <taxon>Bacillati</taxon>
        <taxon>Bacillota</taxon>
        <taxon>Clostridia</taxon>
        <taxon>Eubacteriales</taxon>
        <taxon>Clostridiaceae</taxon>
        <taxon>Clostridium</taxon>
    </lineage>
</organism>
<keyword evidence="5 9" id="KW-0560">Oxidoreductase</keyword>
<name>A0A934I090_9CLOT</name>
<dbReference type="HAMAP" id="MF_00069">
    <property type="entry name" value="Hydroxylam_reduct"/>
    <property type="match status" value="1"/>
</dbReference>
<dbReference type="PANTHER" id="PTHR30109:SF0">
    <property type="entry name" value="HYDROXYLAMINE REDUCTASE"/>
    <property type="match status" value="1"/>
</dbReference>
<keyword evidence="2 9" id="KW-0004">4Fe-4S</keyword>
<evidence type="ECO:0000256" key="1">
    <source>
        <dbReference type="ARBA" id="ARBA00004496"/>
    </source>
</evidence>
<evidence type="ECO:0000313" key="12">
    <source>
        <dbReference type="Proteomes" id="UP000622687"/>
    </source>
</evidence>
<feature type="binding site" evidence="9">
    <location>
        <position position="338"/>
    </location>
    <ligand>
        <name>hybrid [4Fe-2O-2S] cluster</name>
        <dbReference type="ChEBI" id="CHEBI:60519"/>
    </ligand>
</feature>
<feature type="binding site" evidence="9">
    <location>
        <position position="501"/>
    </location>
    <ligand>
        <name>hybrid [4Fe-2O-2S] cluster</name>
        <dbReference type="ChEBI" id="CHEBI:60519"/>
    </ligand>
</feature>
<feature type="binding site" evidence="9">
    <location>
        <position position="76"/>
    </location>
    <ligand>
        <name>[4Fe-4S] cluster</name>
        <dbReference type="ChEBI" id="CHEBI:49883"/>
    </ligand>
</feature>
<evidence type="ECO:0000256" key="9">
    <source>
        <dbReference type="HAMAP-Rule" id="MF_00069"/>
    </source>
</evidence>
<comment type="catalytic activity">
    <reaction evidence="8 9">
        <text>A + NH4(+) + H2O = hydroxylamine + AH2 + H(+)</text>
        <dbReference type="Rhea" id="RHEA:22052"/>
        <dbReference type="ChEBI" id="CHEBI:13193"/>
        <dbReference type="ChEBI" id="CHEBI:15377"/>
        <dbReference type="ChEBI" id="CHEBI:15378"/>
        <dbReference type="ChEBI" id="CHEBI:15429"/>
        <dbReference type="ChEBI" id="CHEBI:17499"/>
        <dbReference type="ChEBI" id="CHEBI:28938"/>
        <dbReference type="EC" id="1.7.99.1"/>
    </reaction>
</comment>
<proteinExistence type="inferred from homology"/>
<dbReference type="GO" id="GO:0005737">
    <property type="term" value="C:cytoplasm"/>
    <property type="evidence" value="ECO:0007669"/>
    <property type="project" value="UniProtKB-SubCell"/>
</dbReference>
<dbReference type="Gene3D" id="1.20.1270.20">
    <property type="match status" value="2"/>
</dbReference>
<accession>A0A934I090</accession>
<dbReference type="SUPFAM" id="SSF140683">
    <property type="entry name" value="SP0561-like"/>
    <property type="match status" value="1"/>
</dbReference>
<dbReference type="FunFam" id="3.40.50.2030:FF:000001">
    <property type="entry name" value="Hydroxylamine reductase"/>
    <property type="match status" value="1"/>
</dbReference>
<comment type="cofactor">
    <cofactor evidence="9">
        <name>[4Fe-4S] cluster</name>
        <dbReference type="ChEBI" id="CHEBI:49883"/>
    </cofactor>
    <text evidence="9">Binds 1 [4Fe-4S] cluster.</text>
</comment>
<comment type="cofactor">
    <cofactor evidence="9">
        <name>hybrid [4Fe-2O-2S] cluster</name>
        <dbReference type="ChEBI" id="CHEBI:60519"/>
    </cofactor>
    <text evidence="9">Binds 1 hybrid [4Fe-2O-2S] cluster.</text>
</comment>
<dbReference type="GO" id="GO:0004601">
    <property type="term" value="F:peroxidase activity"/>
    <property type="evidence" value="ECO:0007669"/>
    <property type="project" value="TreeGrafter"/>
</dbReference>
<dbReference type="GO" id="GO:0051539">
    <property type="term" value="F:4 iron, 4 sulfur cluster binding"/>
    <property type="evidence" value="ECO:0007669"/>
    <property type="project" value="UniProtKB-KW"/>
</dbReference>
<dbReference type="FunFam" id="1.20.1270.20:FF:000001">
    <property type="entry name" value="Hydroxylamine reductase"/>
    <property type="match status" value="1"/>
</dbReference>
<evidence type="ECO:0000256" key="7">
    <source>
        <dbReference type="ARBA" id="ARBA00023014"/>
    </source>
</evidence>
<sequence>MKITSNMLIGEILKLDSKAAQILMNHGMGCVGCPSSQMESLEQAAAVHGIDLDKLVEDLNNGLGYSLKANDYDMFCYQCEQTAGGKGCTKAGVCGKDAAVAALQDLLIHELKGIGFYGNEAVKKGIKIDSKINKFTMDALFSTLTNVNFDSNRLVELIKESESLKAQLKGIAGEITVEIPDEVDYKAPNTIEEMISEAKGLGIMSDSTLNEDVRSLRELGIYGIKGMAAYAHHAYVLGREDEVVNNFFYKLLAATLDKNLTVSDWLSLDMELGQVNFKVMELLDSANTSEYGNPAPKSVLVTKKKGPFIVVSGHDLKDLKQLLEQTEGKGINIYTHGEMLPCHAYPELNKYSHLVGNFGGAWQDQQKEFDNLPGAVLMTTNCIQKPRENYKDRIFTSSVVAWPGVAHIDDKDGLKDFTPVIEKALELGGWTEDEEEKSILVGFGHNATLSNAGKIIEAVKAGAIKHFFLIGGCDGAKSGRNYYTDFAKAVPEDSIILTLACGKYRFNKLDFGTIGELPRLLDVGQCNDAYSAIKIALALAEAFNCGVNDLPLSLILSWYEQKAVCILLTLLSLGIKNIKIGPSLPAFLSPNVVNVLVETFNLAPITTPEQDLKEILG</sequence>
<dbReference type="Pfam" id="PF03063">
    <property type="entry name" value="Prismane"/>
    <property type="match status" value="1"/>
</dbReference>
<evidence type="ECO:0000256" key="6">
    <source>
        <dbReference type="ARBA" id="ARBA00023004"/>
    </source>
</evidence>
<dbReference type="Pfam" id="PF08984">
    <property type="entry name" value="DUF1858"/>
    <property type="match status" value="1"/>
</dbReference>
<reference evidence="11" key="1">
    <citation type="submission" date="2020-12" db="EMBL/GenBank/DDBJ databases">
        <title>Clostridium thailandense sp. nov., a novel acetogenic bacterium isolated from peat land soil in Thailand.</title>
        <authorList>
            <person name="Chaikitkaew S."/>
            <person name="Birkeland N.K."/>
        </authorList>
    </citation>
    <scope>NUCLEOTIDE SEQUENCE</scope>
    <source>
        <strain evidence="11">DSM 17425</strain>
    </source>
</reference>
<evidence type="ECO:0000256" key="5">
    <source>
        <dbReference type="ARBA" id="ARBA00023002"/>
    </source>
</evidence>
<feature type="domain" description="DUF1858" evidence="10">
    <location>
        <begin position="3"/>
        <end position="56"/>
    </location>
</feature>
<feature type="binding site" evidence="9">
    <location>
        <position position="79"/>
    </location>
    <ligand>
        <name>[4Fe-4S] cluster</name>
        <dbReference type="ChEBI" id="CHEBI:49883"/>
    </ligand>
</feature>
<dbReference type="PANTHER" id="PTHR30109">
    <property type="entry name" value="HYDROXYLAMINE REDUCTASE"/>
    <property type="match status" value="1"/>
</dbReference>
<dbReference type="Gene3D" id="3.40.50.2030">
    <property type="match status" value="2"/>
</dbReference>
<comment type="similarity">
    <text evidence="9">Belongs to the HCP family.</text>
</comment>
<dbReference type="RefSeq" id="WP_211143193.1">
    <property type="nucleotide sequence ID" value="NZ_JAEEGB010000015.1"/>
</dbReference>
<dbReference type="Gene3D" id="1.10.3910.10">
    <property type="entry name" value="SP0561-like"/>
    <property type="match status" value="1"/>
</dbReference>
<dbReference type="GO" id="GO:0042542">
    <property type="term" value="P:response to hydrogen peroxide"/>
    <property type="evidence" value="ECO:0007669"/>
    <property type="project" value="TreeGrafter"/>
</dbReference>
<keyword evidence="7 9" id="KW-0411">Iron-sulfur</keyword>
<feature type="binding site" evidence="9">
    <location>
        <position position="314"/>
    </location>
    <ligand>
        <name>hybrid [4Fe-2O-2S] cluster</name>
        <dbReference type="ChEBI" id="CHEBI:60519"/>
    </ligand>
</feature>
<dbReference type="SUPFAM" id="SSF56821">
    <property type="entry name" value="Prismane protein-like"/>
    <property type="match status" value="1"/>
</dbReference>
<keyword evidence="12" id="KW-1185">Reference proteome</keyword>
<dbReference type="InterPro" id="IPR010048">
    <property type="entry name" value="Hydroxylam_reduct"/>
</dbReference>
<dbReference type="EC" id="1.7.99.1" evidence="9"/>
<dbReference type="NCBIfam" id="TIGR03980">
    <property type="entry name" value="prismane_assoc"/>
    <property type="match status" value="1"/>
</dbReference>
<feature type="binding site" evidence="9">
    <location>
        <position position="94"/>
    </location>
    <ligand>
        <name>[4Fe-4S] cluster</name>
        <dbReference type="ChEBI" id="CHEBI:49883"/>
    </ligand>
</feature>
<dbReference type="NCBIfam" id="TIGR01703">
    <property type="entry name" value="hybrid_clust"/>
    <property type="match status" value="1"/>
</dbReference>
<evidence type="ECO:0000256" key="2">
    <source>
        <dbReference type="ARBA" id="ARBA00022485"/>
    </source>
</evidence>
<dbReference type="EMBL" id="JAEEGB010000015">
    <property type="protein sequence ID" value="MBI6873767.1"/>
    <property type="molecule type" value="Genomic_DNA"/>
</dbReference>
<dbReference type="FunFam" id="3.40.50.2030:FF:000002">
    <property type="entry name" value="Hydroxylamine reductase"/>
    <property type="match status" value="1"/>
</dbReference>
<feature type="binding site" evidence="9">
    <location>
        <position position="560"/>
    </location>
    <ligand>
        <name>hybrid [4Fe-2O-2S] cluster</name>
        <dbReference type="ChEBI" id="CHEBI:60519"/>
    </ligand>
</feature>
<evidence type="ECO:0000256" key="4">
    <source>
        <dbReference type="ARBA" id="ARBA00022723"/>
    </source>
</evidence>
<dbReference type="GO" id="GO:0046872">
    <property type="term" value="F:metal ion binding"/>
    <property type="evidence" value="ECO:0007669"/>
    <property type="project" value="UniProtKB-KW"/>
</dbReference>
<protein>
    <recommendedName>
        <fullName evidence="9">Hydroxylamine reductase</fullName>
        <ecNumber evidence="9">1.7.99.1</ecNumber>
    </recommendedName>
    <alternativeName>
        <fullName evidence="9">Hybrid-cluster protein</fullName>
        <shortName evidence="9">HCP</shortName>
    </alternativeName>
    <alternativeName>
        <fullName evidence="9">Prismane protein</fullName>
    </alternativeName>
</protein>
<dbReference type="AlphaFoldDB" id="A0A934I090"/>
<feature type="binding site" description="via persulfide group" evidence="9">
    <location>
        <position position="473"/>
    </location>
    <ligand>
        <name>hybrid [4Fe-2O-2S] cluster</name>
        <dbReference type="ChEBI" id="CHEBI:60519"/>
    </ligand>
</feature>
<dbReference type="InterPro" id="IPR016099">
    <property type="entry name" value="Prismane-like_a/b-sand"/>
</dbReference>
<dbReference type="InterPro" id="IPR038062">
    <property type="entry name" value="ScdA-like_N_sf"/>
</dbReference>
<feature type="binding site" evidence="9">
    <location>
        <position position="382"/>
    </location>
    <ligand>
        <name>hybrid [4Fe-2O-2S] cluster</name>
        <dbReference type="ChEBI" id="CHEBI:60519"/>
    </ligand>
</feature>
<evidence type="ECO:0000259" key="10">
    <source>
        <dbReference type="Pfam" id="PF08984"/>
    </source>
</evidence>
<dbReference type="InterPro" id="IPR011254">
    <property type="entry name" value="Prismane-like_sf"/>
</dbReference>
<dbReference type="InterPro" id="IPR015077">
    <property type="entry name" value="DUF1858"/>
</dbReference>
<feature type="binding site" evidence="9">
    <location>
        <position position="526"/>
    </location>
    <ligand>
        <name>hybrid [4Fe-2O-2S] cluster</name>
        <dbReference type="ChEBI" id="CHEBI:60519"/>
    </ligand>
</feature>
<comment type="caution">
    <text evidence="11">The sequence shown here is derived from an EMBL/GenBank/DDBJ whole genome shotgun (WGS) entry which is preliminary data.</text>
</comment>
<dbReference type="Proteomes" id="UP000622687">
    <property type="component" value="Unassembled WGS sequence"/>
</dbReference>
<evidence type="ECO:0000256" key="8">
    <source>
        <dbReference type="ARBA" id="ARBA00051350"/>
    </source>
</evidence>
<dbReference type="CDD" id="cd01914">
    <property type="entry name" value="HCP"/>
    <property type="match status" value="1"/>
</dbReference>
<dbReference type="GO" id="GO:0050418">
    <property type="term" value="F:hydroxylamine reductase activity"/>
    <property type="evidence" value="ECO:0007669"/>
    <property type="project" value="UniProtKB-UniRule"/>
</dbReference>
<dbReference type="InterPro" id="IPR004137">
    <property type="entry name" value="HCP/CODH"/>
</dbReference>
<comment type="subcellular location">
    <subcellularLocation>
        <location evidence="1 9">Cytoplasm</location>
    </subcellularLocation>
</comment>
<dbReference type="InterPro" id="IPR016100">
    <property type="entry name" value="Prismane_a-bundle"/>
</dbReference>
<comment type="function">
    <text evidence="9">Catalyzes the reduction of hydroxylamine to form NH(3) and H(2)O.</text>
</comment>
<feature type="binding site" evidence="9">
    <location>
        <position position="88"/>
    </location>
    <ligand>
        <name>[4Fe-4S] cluster</name>
        <dbReference type="ChEBI" id="CHEBI:49883"/>
    </ligand>
</feature>
<evidence type="ECO:0000256" key="3">
    <source>
        <dbReference type="ARBA" id="ARBA00022490"/>
    </source>
</evidence>
<dbReference type="NCBIfam" id="NF003658">
    <property type="entry name" value="PRK05290.1"/>
    <property type="match status" value="1"/>
</dbReference>
<gene>
    <name evidence="9 11" type="primary">hcp</name>
    <name evidence="11" type="synonym">priS</name>
    <name evidence="11" type="ORF">I6U51_13765</name>
</gene>
<keyword evidence="3 9" id="KW-0963">Cytoplasm</keyword>
<evidence type="ECO:0000313" key="11">
    <source>
        <dbReference type="EMBL" id="MBI6873767.1"/>
    </source>
</evidence>
<feature type="binding site" evidence="9">
    <location>
        <position position="562"/>
    </location>
    <ligand>
        <name>hybrid [4Fe-2O-2S] cluster</name>
        <dbReference type="ChEBI" id="CHEBI:60519"/>
    </ligand>
</feature>